<proteinExistence type="predicted"/>
<accession>A0AAD7W7W7</accession>
<dbReference type="EMBL" id="JAINUG010000224">
    <property type="protein sequence ID" value="KAJ8386655.1"/>
    <property type="molecule type" value="Genomic_DNA"/>
</dbReference>
<sequence>MTQTNLTPTTQECGHAGPRSMFVFHSAVNDGDCVWCGVIVLIDTQTIWMSRLGCPRVKNKGSQCSLVCLCVSY</sequence>
<evidence type="ECO:0000313" key="2">
    <source>
        <dbReference type="Proteomes" id="UP001221898"/>
    </source>
</evidence>
<dbReference type="AlphaFoldDB" id="A0AAD7W7W7"/>
<reference evidence="1" key="1">
    <citation type="journal article" date="2023" name="Science">
        <title>Genome structures resolve the early diversification of teleost fishes.</title>
        <authorList>
            <person name="Parey E."/>
            <person name="Louis A."/>
            <person name="Montfort J."/>
            <person name="Bouchez O."/>
            <person name="Roques C."/>
            <person name="Iampietro C."/>
            <person name="Lluch J."/>
            <person name="Castinel A."/>
            <person name="Donnadieu C."/>
            <person name="Desvignes T."/>
            <person name="Floi Bucao C."/>
            <person name="Jouanno E."/>
            <person name="Wen M."/>
            <person name="Mejri S."/>
            <person name="Dirks R."/>
            <person name="Jansen H."/>
            <person name="Henkel C."/>
            <person name="Chen W.J."/>
            <person name="Zahm M."/>
            <person name="Cabau C."/>
            <person name="Klopp C."/>
            <person name="Thompson A.W."/>
            <person name="Robinson-Rechavi M."/>
            <person name="Braasch I."/>
            <person name="Lecointre G."/>
            <person name="Bobe J."/>
            <person name="Postlethwait J.H."/>
            <person name="Berthelot C."/>
            <person name="Roest Crollius H."/>
            <person name="Guiguen Y."/>
        </authorList>
    </citation>
    <scope>NUCLEOTIDE SEQUENCE</scope>
    <source>
        <strain evidence="1">NC1722</strain>
    </source>
</reference>
<name>A0AAD7W7W7_9TELE</name>
<gene>
    <name evidence="1" type="ORF">AAFF_G00167710</name>
</gene>
<comment type="caution">
    <text evidence="1">The sequence shown here is derived from an EMBL/GenBank/DDBJ whole genome shotgun (WGS) entry which is preliminary data.</text>
</comment>
<organism evidence="1 2">
    <name type="scientific">Aldrovandia affinis</name>
    <dbReference type="NCBI Taxonomy" id="143900"/>
    <lineage>
        <taxon>Eukaryota</taxon>
        <taxon>Metazoa</taxon>
        <taxon>Chordata</taxon>
        <taxon>Craniata</taxon>
        <taxon>Vertebrata</taxon>
        <taxon>Euteleostomi</taxon>
        <taxon>Actinopterygii</taxon>
        <taxon>Neopterygii</taxon>
        <taxon>Teleostei</taxon>
        <taxon>Notacanthiformes</taxon>
        <taxon>Halosauridae</taxon>
        <taxon>Aldrovandia</taxon>
    </lineage>
</organism>
<evidence type="ECO:0000313" key="1">
    <source>
        <dbReference type="EMBL" id="KAJ8386655.1"/>
    </source>
</evidence>
<keyword evidence="2" id="KW-1185">Reference proteome</keyword>
<protein>
    <submittedName>
        <fullName evidence="1">Uncharacterized protein</fullName>
    </submittedName>
</protein>
<dbReference type="Proteomes" id="UP001221898">
    <property type="component" value="Unassembled WGS sequence"/>
</dbReference>